<dbReference type="Proteomes" id="UP000636709">
    <property type="component" value="Unassembled WGS sequence"/>
</dbReference>
<proteinExistence type="predicted"/>
<evidence type="ECO:0000313" key="2">
    <source>
        <dbReference type="EMBL" id="KAF8714102.1"/>
    </source>
</evidence>
<evidence type="ECO:0000256" key="1">
    <source>
        <dbReference type="SAM" id="MobiDB-lite"/>
    </source>
</evidence>
<evidence type="ECO:0000313" key="3">
    <source>
        <dbReference type="Proteomes" id="UP000636709"/>
    </source>
</evidence>
<feature type="region of interest" description="Disordered" evidence="1">
    <location>
        <begin position="1"/>
        <end position="47"/>
    </location>
</feature>
<comment type="caution">
    <text evidence="2">The sequence shown here is derived from an EMBL/GenBank/DDBJ whole genome shotgun (WGS) entry which is preliminary data.</text>
</comment>
<name>A0A835BSX4_9POAL</name>
<keyword evidence="3" id="KW-1185">Reference proteome</keyword>
<sequence length="85" mass="9045">MALRSPSSTPRRDLGPRDSPPPPNSPPLIYQGGSSNGGKADVGRKTEVEDESLFTKLEKEGMEIDGKIASIIPDGISKIKAEAVR</sequence>
<dbReference type="OrthoDB" id="617684at2759"/>
<protein>
    <submittedName>
        <fullName evidence="2">Uncharacterized protein</fullName>
    </submittedName>
</protein>
<reference evidence="2" key="1">
    <citation type="submission" date="2020-07" db="EMBL/GenBank/DDBJ databases">
        <title>Genome sequence and genetic diversity analysis of an under-domesticated orphan crop, white fonio (Digitaria exilis).</title>
        <authorList>
            <person name="Bennetzen J.L."/>
            <person name="Chen S."/>
            <person name="Ma X."/>
            <person name="Wang X."/>
            <person name="Yssel A.E.J."/>
            <person name="Chaluvadi S.R."/>
            <person name="Johnson M."/>
            <person name="Gangashetty P."/>
            <person name="Hamidou F."/>
            <person name="Sanogo M.D."/>
            <person name="Zwaenepoel A."/>
            <person name="Wallace J."/>
            <person name="Van De Peer Y."/>
            <person name="Van Deynze A."/>
        </authorList>
    </citation>
    <scope>NUCLEOTIDE SEQUENCE</scope>
    <source>
        <tissue evidence="2">Leaves</tissue>
    </source>
</reference>
<dbReference type="AlphaFoldDB" id="A0A835BSX4"/>
<dbReference type="EMBL" id="JACEFO010001739">
    <property type="protein sequence ID" value="KAF8714102.1"/>
    <property type="molecule type" value="Genomic_DNA"/>
</dbReference>
<organism evidence="2 3">
    <name type="scientific">Digitaria exilis</name>
    <dbReference type="NCBI Taxonomy" id="1010633"/>
    <lineage>
        <taxon>Eukaryota</taxon>
        <taxon>Viridiplantae</taxon>
        <taxon>Streptophyta</taxon>
        <taxon>Embryophyta</taxon>
        <taxon>Tracheophyta</taxon>
        <taxon>Spermatophyta</taxon>
        <taxon>Magnoliopsida</taxon>
        <taxon>Liliopsida</taxon>
        <taxon>Poales</taxon>
        <taxon>Poaceae</taxon>
        <taxon>PACMAD clade</taxon>
        <taxon>Panicoideae</taxon>
        <taxon>Panicodae</taxon>
        <taxon>Paniceae</taxon>
        <taxon>Anthephorinae</taxon>
        <taxon>Digitaria</taxon>
    </lineage>
</organism>
<gene>
    <name evidence="2" type="ORF">HU200_028105</name>
</gene>
<accession>A0A835BSX4</accession>